<accession>A0AAD3HM02</accession>
<feature type="region of interest" description="Disordered" evidence="1">
    <location>
        <begin position="123"/>
        <end position="156"/>
    </location>
</feature>
<reference evidence="3 4" key="1">
    <citation type="journal article" date="2021" name="Sci. Rep.">
        <title>Genome sequencing of the multicellular alga Astrephomene provides insights into convergent evolution of germ-soma differentiation.</title>
        <authorList>
            <person name="Yamashita S."/>
            <person name="Yamamoto K."/>
            <person name="Matsuzaki R."/>
            <person name="Suzuki S."/>
            <person name="Yamaguchi H."/>
            <person name="Hirooka S."/>
            <person name="Minakuchi Y."/>
            <person name="Miyagishima S."/>
            <person name="Kawachi M."/>
            <person name="Toyoda A."/>
            <person name="Nozaki H."/>
        </authorList>
    </citation>
    <scope>NUCLEOTIDE SEQUENCE [LARGE SCALE GENOMIC DNA]</scope>
    <source>
        <strain evidence="3 4">NIES-4017</strain>
    </source>
</reference>
<keyword evidence="4" id="KW-1185">Reference proteome</keyword>
<gene>
    <name evidence="3" type="ORF">Agub_g7025</name>
</gene>
<dbReference type="EMBL" id="BMAR01000010">
    <property type="protein sequence ID" value="GFR45618.1"/>
    <property type="molecule type" value="Genomic_DNA"/>
</dbReference>
<proteinExistence type="predicted"/>
<protein>
    <submittedName>
        <fullName evidence="3">Uncharacterized protein</fullName>
    </submittedName>
</protein>
<feature type="compositionally biased region" description="Polar residues" evidence="1">
    <location>
        <begin position="1"/>
        <end position="15"/>
    </location>
</feature>
<name>A0AAD3HM02_9CHLO</name>
<sequence>MRQRTVDVNQTTVFVGTQPRPVNRGDGGTQKNNSGRGPGPGGGSGAGDAAAAVEMTEGRAWTLLGAALLMLTVGAFLVRGHHYGHLHRRIEEAYFGYLQSWDRDHLAAFSASSWDLLVEGHPAPLPLSPRTSPSKRVRTKPSSRASSSSSSSPTQPAIAQSPLLEFRLQQGLIGALYPAARIPLADQHRAAHAGLWRPAVTPELRMGRAVTLRVRDGLTGVESRLELGRVAFTRERTIPAGGEARCMYDQQGTWQEEDATCSVHEFLWALCVKVARDKATGTFSLDTSLGGGPGCSPDWGWEAGQWRRLDERRYKINGRLYLPLSARNATVVSVRHGKDPSILEKEAVRQVAPNMEHQILFHAVGLALCFLGLVLLLSVAAFAAPLLLRRVRGAWSRIRSGRRRRRGLSGSDKGSDDDEGL</sequence>
<evidence type="ECO:0000313" key="4">
    <source>
        <dbReference type="Proteomes" id="UP001054857"/>
    </source>
</evidence>
<feature type="region of interest" description="Disordered" evidence="1">
    <location>
        <begin position="1"/>
        <end position="49"/>
    </location>
</feature>
<organism evidence="3 4">
    <name type="scientific">Astrephomene gubernaculifera</name>
    <dbReference type="NCBI Taxonomy" id="47775"/>
    <lineage>
        <taxon>Eukaryota</taxon>
        <taxon>Viridiplantae</taxon>
        <taxon>Chlorophyta</taxon>
        <taxon>core chlorophytes</taxon>
        <taxon>Chlorophyceae</taxon>
        <taxon>CS clade</taxon>
        <taxon>Chlamydomonadales</taxon>
        <taxon>Astrephomenaceae</taxon>
        <taxon>Astrephomene</taxon>
    </lineage>
</organism>
<keyword evidence="2" id="KW-0472">Membrane</keyword>
<evidence type="ECO:0000256" key="1">
    <source>
        <dbReference type="SAM" id="MobiDB-lite"/>
    </source>
</evidence>
<dbReference type="AlphaFoldDB" id="A0AAD3HM02"/>
<keyword evidence="2" id="KW-1133">Transmembrane helix</keyword>
<feature type="transmembrane region" description="Helical" evidence="2">
    <location>
        <begin position="60"/>
        <end position="78"/>
    </location>
</feature>
<feature type="transmembrane region" description="Helical" evidence="2">
    <location>
        <begin position="359"/>
        <end position="388"/>
    </location>
</feature>
<feature type="compositionally biased region" description="Gly residues" evidence="1">
    <location>
        <begin position="36"/>
        <end position="46"/>
    </location>
</feature>
<evidence type="ECO:0000256" key="2">
    <source>
        <dbReference type="SAM" id="Phobius"/>
    </source>
</evidence>
<keyword evidence="2" id="KW-0812">Transmembrane</keyword>
<feature type="compositionally biased region" description="Low complexity" evidence="1">
    <location>
        <begin position="142"/>
        <end position="156"/>
    </location>
</feature>
<dbReference type="Proteomes" id="UP001054857">
    <property type="component" value="Unassembled WGS sequence"/>
</dbReference>
<evidence type="ECO:0000313" key="3">
    <source>
        <dbReference type="EMBL" id="GFR45618.1"/>
    </source>
</evidence>
<comment type="caution">
    <text evidence="3">The sequence shown here is derived from an EMBL/GenBank/DDBJ whole genome shotgun (WGS) entry which is preliminary data.</text>
</comment>